<evidence type="ECO:0008006" key="14">
    <source>
        <dbReference type="Google" id="ProtNLM"/>
    </source>
</evidence>
<dbReference type="AlphaFoldDB" id="A0A6B1DSI9"/>
<keyword evidence="10" id="KW-0961">Cell wall biogenesis/degradation</keyword>
<keyword evidence="5" id="KW-0812">Transmembrane</keyword>
<dbReference type="InterPro" id="IPR050515">
    <property type="entry name" value="Beta-lactam/transpept"/>
</dbReference>
<dbReference type="Pfam" id="PF00905">
    <property type="entry name" value="Transpeptidase"/>
    <property type="match status" value="1"/>
</dbReference>
<dbReference type="SUPFAM" id="SSF56519">
    <property type="entry name" value="Penicillin binding protein dimerisation domain"/>
    <property type="match status" value="1"/>
</dbReference>
<keyword evidence="9" id="KW-0472">Membrane</keyword>
<proteinExistence type="inferred from homology"/>
<dbReference type="PANTHER" id="PTHR30627:SF2">
    <property type="entry name" value="PEPTIDOGLYCAN D,D-TRANSPEPTIDASE MRDA"/>
    <property type="match status" value="1"/>
</dbReference>
<dbReference type="GO" id="GO:0071555">
    <property type="term" value="P:cell wall organization"/>
    <property type="evidence" value="ECO:0007669"/>
    <property type="project" value="UniProtKB-KW"/>
</dbReference>
<evidence type="ECO:0000256" key="7">
    <source>
        <dbReference type="ARBA" id="ARBA00022984"/>
    </source>
</evidence>
<feature type="domain" description="Penicillin-binding protein dimerisation" evidence="12">
    <location>
        <begin position="61"/>
        <end position="327"/>
    </location>
</feature>
<evidence type="ECO:0000256" key="6">
    <source>
        <dbReference type="ARBA" id="ARBA00022960"/>
    </source>
</evidence>
<evidence type="ECO:0000256" key="4">
    <source>
        <dbReference type="ARBA" id="ARBA00022475"/>
    </source>
</evidence>
<dbReference type="GO" id="GO:0005886">
    <property type="term" value="C:plasma membrane"/>
    <property type="evidence" value="ECO:0007669"/>
    <property type="project" value="UniProtKB-SubCell"/>
</dbReference>
<dbReference type="GO" id="GO:0008360">
    <property type="term" value="P:regulation of cell shape"/>
    <property type="evidence" value="ECO:0007669"/>
    <property type="project" value="UniProtKB-KW"/>
</dbReference>
<keyword evidence="7" id="KW-0573">Peptidoglycan synthesis</keyword>
<dbReference type="InterPro" id="IPR012338">
    <property type="entry name" value="Beta-lactam/transpept-like"/>
</dbReference>
<keyword evidence="8" id="KW-1133">Transmembrane helix</keyword>
<keyword evidence="4" id="KW-1003">Cell membrane</keyword>
<dbReference type="GO" id="GO:0008658">
    <property type="term" value="F:penicillin binding"/>
    <property type="evidence" value="ECO:0007669"/>
    <property type="project" value="InterPro"/>
</dbReference>
<feature type="domain" description="Penicillin-binding protein transpeptidase" evidence="11">
    <location>
        <begin position="367"/>
        <end position="722"/>
    </location>
</feature>
<dbReference type="InterPro" id="IPR001460">
    <property type="entry name" value="PCN-bd_Tpept"/>
</dbReference>
<keyword evidence="6" id="KW-0133">Cell shape</keyword>
<reference evidence="13" key="1">
    <citation type="submission" date="2019-09" db="EMBL/GenBank/DDBJ databases">
        <title>Characterisation of the sponge microbiome using genome-centric metagenomics.</title>
        <authorList>
            <person name="Engelberts J.P."/>
            <person name="Robbins S.J."/>
            <person name="De Goeij J.M."/>
            <person name="Aranda M."/>
            <person name="Bell S.C."/>
            <person name="Webster N.S."/>
        </authorList>
    </citation>
    <scope>NUCLEOTIDE SEQUENCE</scope>
    <source>
        <strain evidence="13">SB0662_bin_9</strain>
    </source>
</reference>
<evidence type="ECO:0000256" key="1">
    <source>
        <dbReference type="ARBA" id="ARBA00004167"/>
    </source>
</evidence>
<evidence type="ECO:0000256" key="9">
    <source>
        <dbReference type="ARBA" id="ARBA00023136"/>
    </source>
</evidence>
<dbReference type="InterPro" id="IPR036138">
    <property type="entry name" value="PBP_dimer_sf"/>
</dbReference>
<evidence type="ECO:0000256" key="8">
    <source>
        <dbReference type="ARBA" id="ARBA00022989"/>
    </source>
</evidence>
<accession>A0A6B1DSI9</accession>
<comment type="caution">
    <text evidence="13">The sequence shown here is derived from an EMBL/GenBank/DDBJ whole genome shotgun (WGS) entry which is preliminary data.</text>
</comment>
<name>A0A6B1DSI9_9CHLR</name>
<evidence type="ECO:0000259" key="11">
    <source>
        <dbReference type="Pfam" id="PF00905"/>
    </source>
</evidence>
<evidence type="ECO:0000256" key="10">
    <source>
        <dbReference type="ARBA" id="ARBA00023316"/>
    </source>
</evidence>
<evidence type="ECO:0000256" key="3">
    <source>
        <dbReference type="ARBA" id="ARBA00007171"/>
    </source>
</evidence>
<organism evidence="13">
    <name type="scientific">Caldilineaceae bacterium SB0662_bin_9</name>
    <dbReference type="NCBI Taxonomy" id="2605258"/>
    <lineage>
        <taxon>Bacteria</taxon>
        <taxon>Bacillati</taxon>
        <taxon>Chloroflexota</taxon>
        <taxon>Caldilineae</taxon>
        <taxon>Caldilineales</taxon>
        <taxon>Caldilineaceae</taxon>
    </lineage>
</organism>
<dbReference type="SUPFAM" id="SSF56601">
    <property type="entry name" value="beta-lactamase/transpeptidase-like"/>
    <property type="match status" value="1"/>
</dbReference>
<dbReference type="Pfam" id="PF03717">
    <property type="entry name" value="PBP_dimer"/>
    <property type="match status" value="1"/>
</dbReference>
<dbReference type="Gene3D" id="3.40.710.10">
    <property type="entry name" value="DD-peptidase/beta-lactamase superfamily"/>
    <property type="match status" value="1"/>
</dbReference>
<evidence type="ECO:0000259" key="12">
    <source>
        <dbReference type="Pfam" id="PF03717"/>
    </source>
</evidence>
<dbReference type="GO" id="GO:0009252">
    <property type="term" value="P:peptidoglycan biosynthetic process"/>
    <property type="evidence" value="ECO:0007669"/>
    <property type="project" value="UniProtKB-KW"/>
</dbReference>
<dbReference type="InterPro" id="IPR005311">
    <property type="entry name" value="PBP_dimer"/>
</dbReference>
<dbReference type="Gene3D" id="3.90.1310.10">
    <property type="entry name" value="Penicillin-binding protein 2a (Domain 2)"/>
    <property type="match status" value="2"/>
</dbReference>
<protein>
    <recommendedName>
        <fullName evidence="14">Penicillin-binding protein 2</fullName>
    </recommendedName>
</protein>
<comment type="similarity">
    <text evidence="3">Belongs to the transpeptidase family.</text>
</comment>
<gene>
    <name evidence="13" type="ORF">F4Y08_03300</name>
</gene>
<dbReference type="GO" id="GO:0071972">
    <property type="term" value="F:peptidoglycan L,D-transpeptidase activity"/>
    <property type="evidence" value="ECO:0007669"/>
    <property type="project" value="TreeGrafter"/>
</dbReference>
<sequence length="739" mass="81150">MFSSSPAVHPDGSGRYVRIGVRLTLIILLGLLIARLYQLQVRKHDDYAADADANRLRTIEIPAARGLIFDRNGELLARNRPSYQLAIVPEELPDDDLDTEADEEYEAILQILESLGPNLDWNAVLDMQRNLHRSLGWWDYRQILVDNKVTFSVFEIPYSEFVDLLIQIGVGDAAAVESASIEEDAAAASMVSLPDLNQPLPIEGLAFLIKNLAQTRQQGNSSEPFPILTGLSREAAFTISEQSFRYPGSRILDVSVREYVYGELASHILGFMGPIPSSLAEDYRQRGFSPEERIGLSGVEAEYQEILRGTPGQRTVEADIFGRVGRTIDEVAPQPGRDIILTVDIQLQRVMYKVLQEMLTVQDAISGVAIAVDPRSGQLLGMVSLPSFDNNIFSEGLGETYTRIIEDERKPLINYAIGGLYPPGSTFKIVTASAGMAEGVITPRTVIVDEGPIYLPNRFFPDDPSQAQEFVSWNHHQDFNHGPLTLREAIAVSNDIYFYYVGGGYPQTFLGLTQEELAQWARVFGYGSATGIDLPGEVSFSVPDDQWKRVNWASSWVQGDSYNMAIGQGYLLATPLQVLQSLVPIANGGMLYQPQVALQITDPSTGRTQEFESRPIRHVGLDRVTLDTIRLGMRDAVNAVEGTATRGQIEGVIVAGKTGTAEFCEYEPALEDCRRDEEGNLPTHASYLAFAPFNNPEIAVMVFVYDGGEGSTAAVPVGTAILDAWFTIKGLGSLETGAG</sequence>
<evidence type="ECO:0000256" key="5">
    <source>
        <dbReference type="ARBA" id="ARBA00022692"/>
    </source>
</evidence>
<evidence type="ECO:0000313" key="13">
    <source>
        <dbReference type="EMBL" id="MYD89354.1"/>
    </source>
</evidence>
<comment type="subcellular location">
    <subcellularLocation>
        <location evidence="2">Cell membrane</location>
    </subcellularLocation>
    <subcellularLocation>
        <location evidence="1">Membrane</location>
        <topology evidence="1">Single-pass membrane protein</topology>
    </subcellularLocation>
</comment>
<dbReference type="PANTHER" id="PTHR30627">
    <property type="entry name" value="PEPTIDOGLYCAN D,D-TRANSPEPTIDASE"/>
    <property type="match status" value="1"/>
</dbReference>
<dbReference type="EMBL" id="VXPY01000017">
    <property type="protein sequence ID" value="MYD89354.1"/>
    <property type="molecule type" value="Genomic_DNA"/>
</dbReference>
<dbReference type="Gene3D" id="3.30.1390.30">
    <property type="entry name" value="Penicillin-binding protein 2a, domain 3"/>
    <property type="match status" value="1"/>
</dbReference>
<evidence type="ECO:0000256" key="2">
    <source>
        <dbReference type="ARBA" id="ARBA00004236"/>
    </source>
</evidence>